<dbReference type="Pfam" id="PF13365">
    <property type="entry name" value="Trypsin_2"/>
    <property type="match status" value="1"/>
</dbReference>
<dbReference type="InterPro" id="IPR001478">
    <property type="entry name" value="PDZ"/>
</dbReference>
<dbReference type="InterPro" id="IPR036034">
    <property type="entry name" value="PDZ_sf"/>
</dbReference>
<keyword evidence="1 8" id="KW-0645">Protease</keyword>
<organism evidence="8 9">
    <name type="scientific">Labrys monachus</name>
    <dbReference type="NCBI Taxonomy" id="217067"/>
    <lineage>
        <taxon>Bacteria</taxon>
        <taxon>Pseudomonadati</taxon>
        <taxon>Pseudomonadota</taxon>
        <taxon>Alphaproteobacteria</taxon>
        <taxon>Hyphomicrobiales</taxon>
        <taxon>Xanthobacteraceae</taxon>
        <taxon>Labrys</taxon>
    </lineage>
</organism>
<evidence type="ECO:0000259" key="7">
    <source>
        <dbReference type="PROSITE" id="PS50106"/>
    </source>
</evidence>
<dbReference type="NCBIfam" id="TIGR02037">
    <property type="entry name" value="degP_htrA_DO"/>
    <property type="match status" value="1"/>
</dbReference>
<feature type="chain" id="PRO_5045959857" evidence="6">
    <location>
        <begin position="20"/>
        <end position="471"/>
    </location>
</feature>
<evidence type="ECO:0000256" key="2">
    <source>
        <dbReference type="ARBA" id="ARBA00022729"/>
    </source>
</evidence>
<dbReference type="SUPFAM" id="SSF50494">
    <property type="entry name" value="Trypsin-like serine proteases"/>
    <property type="match status" value="1"/>
</dbReference>
<dbReference type="InterPro" id="IPR009003">
    <property type="entry name" value="Peptidase_S1_PA"/>
</dbReference>
<dbReference type="EMBL" id="JAUSVK010000001">
    <property type="protein sequence ID" value="MDQ0394089.1"/>
    <property type="molecule type" value="Genomic_DNA"/>
</dbReference>
<proteinExistence type="predicted"/>
<evidence type="ECO:0000256" key="4">
    <source>
        <dbReference type="ARBA" id="ARBA00022801"/>
    </source>
</evidence>
<keyword evidence="5" id="KW-0720">Serine protease</keyword>
<keyword evidence="2 6" id="KW-0732">Signal</keyword>
<gene>
    <name evidence="8" type="ORF">J3R73_003881</name>
</gene>
<evidence type="ECO:0000256" key="6">
    <source>
        <dbReference type="SAM" id="SignalP"/>
    </source>
</evidence>
<keyword evidence="4" id="KW-0378">Hydrolase</keyword>
<accession>A0ABU0FHK5</accession>
<dbReference type="PANTHER" id="PTHR43343">
    <property type="entry name" value="PEPTIDASE S12"/>
    <property type="match status" value="1"/>
</dbReference>
<feature type="signal peptide" evidence="6">
    <location>
        <begin position="1"/>
        <end position="19"/>
    </location>
</feature>
<keyword evidence="3" id="KW-0677">Repeat</keyword>
<dbReference type="SMART" id="SM00228">
    <property type="entry name" value="PDZ"/>
    <property type="match status" value="2"/>
</dbReference>
<dbReference type="GO" id="GO:0006508">
    <property type="term" value="P:proteolysis"/>
    <property type="evidence" value="ECO:0007669"/>
    <property type="project" value="UniProtKB-KW"/>
</dbReference>
<feature type="domain" description="PDZ" evidence="7">
    <location>
        <begin position="387"/>
        <end position="440"/>
    </location>
</feature>
<dbReference type="Gene3D" id="2.30.42.10">
    <property type="match status" value="2"/>
</dbReference>
<evidence type="ECO:0000256" key="3">
    <source>
        <dbReference type="ARBA" id="ARBA00022737"/>
    </source>
</evidence>
<dbReference type="GO" id="GO:0008233">
    <property type="term" value="F:peptidase activity"/>
    <property type="evidence" value="ECO:0007669"/>
    <property type="project" value="UniProtKB-KW"/>
</dbReference>
<dbReference type="InterPro" id="IPR051201">
    <property type="entry name" value="Chloro_Bact_Ser_Proteases"/>
</dbReference>
<dbReference type="Gene3D" id="2.40.10.120">
    <property type="match status" value="1"/>
</dbReference>
<dbReference type="SUPFAM" id="SSF50156">
    <property type="entry name" value="PDZ domain-like"/>
    <property type="match status" value="2"/>
</dbReference>
<feature type="domain" description="PDZ" evidence="7">
    <location>
        <begin position="255"/>
        <end position="328"/>
    </location>
</feature>
<sequence length="471" mass="48813">MRRLSFAAAVLLGAQMSVACLAPATAQDAAVPTSPAEIKLSFAPIVKRVTAAVVNVYAQHVEKAQTNPMFDDPFFRRFFGGGEGTPRDRVERSLGSGVIVGKDGMIVTNYHVIENATQIRVALADKREFDADVVLTDERGDLAVLKLKGVKGDLATLDFADSDRVQVGDLVLAVGDPFGVGQTVTSGIISALARSQIGRSDFQSFIQTDAAINPGNSGGALVDMSGRLVGINTAIVSRSGGSIGIGFAIPAAMVEVVVNSAKAGSDRVLRPWLGASLQGVTPEIAESLSMDRPSGALVTQVGKAGPAAKGGLQTGDVVLDVDGVEVSDPDEFGYRFATKPLGGTARLGVLRGGKRITVAVALEAASETTPRDEAVLQGPSPLTGAKVANLSPAVAEMLGVPMDATGVVVTDVVEGSAAATFGFQKKDIIEVLNGEKVKDVGALKGLVQNERRLWRITISRDGQQISTILGG</sequence>
<dbReference type="RefSeq" id="WP_370879960.1">
    <property type="nucleotide sequence ID" value="NZ_JAUSVK010000001.1"/>
</dbReference>
<dbReference type="PRINTS" id="PR00834">
    <property type="entry name" value="PROTEASES2C"/>
</dbReference>
<dbReference type="InterPro" id="IPR011782">
    <property type="entry name" value="Pept_S1C_Do"/>
</dbReference>
<name>A0ABU0FHK5_9HYPH</name>
<protein>
    <submittedName>
        <fullName evidence="8">Do/DeqQ family serine protease</fullName>
    </submittedName>
</protein>
<dbReference type="PANTHER" id="PTHR43343:SF3">
    <property type="entry name" value="PROTEASE DO-LIKE 8, CHLOROPLASTIC"/>
    <property type="match status" value="1"/>
</dbReference>
<evidence type="ECO:0000313" key="8">
    <source>
        <dbReference type="EMBL" id="MDQ0394089.1"/>
    </source>
</evidence>
<keyword evidence="9" id="KW-1185">Reference proteome</keyword>
<evidence type="ECO:0000256" key="1">
    <source>
        <dbReference type="ARBA" id="ARBA00022670"/>
    </source>
</evidence>
<dbReference type="Pfam" id="PF13180">
    <property type="entry name" value="PDZ_2"/>
    <property type="match status" value="1"/>
</dbReference>
<dbReference type="PROSITE" id="PS50106">
    <property type="entry name" value="PDZ"/>
    <property type="match status" value="2"/>
</dbReference>
<reference evidence="8 9" key="1">
    <citation type="submission" date="2023-07" db="EMBL/GenBank/DDBJ databases">
        <title>Genomic Encyclopedia of Type Strains, Phase IV (KMG-IV): sequencing the most valuable type-strain genomes for metagenomic binning, comparative biology and taxonomic classification.</title>
        <authorList>
            <person name="Goeker M."/>
        </authorList>
    </citation>
    <scope>NUCLEOTIDE SEQUENCE [LARGE SCALE GENOMIC DNA]</scope>
    <source>
        <strain evidence="8 9">DSM 5896</strain>
    </source>
</reference>
<comment type="caution">
    <text evidence="8">The sequence shown here is derived from an EMBL/GenBank/DDBJ whole genome shotgun (WGS) entry which is preliminary data.</text>
</comment>
<dbReference type="InterPro" id="IPR001940">
    <property type="entry name" value="Peptidase_S1C"/>
</dbReference>
<evidence type="ECO:0000256" key="5">
    <source>
        <dbReference type="ARBA" id="ARBA00022825"/>
    </source>
</evidence>
<dbReference type="PROSITE" id="PS51257">
    <property type="entry name" value="PROKAR_LIPOPROTEIN"/>
    <property type="match status" value="1"/>
</dbReference>
<evidence type="ECO:0000313" key="9">
    <source>
        <dbReference type="Proteomes" id="UP001237448"/>
    </source>
</evidence>
<dbReference type="Proteomes" id="UP001237448">
    <property type="component" value="Unassembled WGS sequence"/>
</dbReference>